<evidence type="ECO:0000313" key="1">
    <source>
        <dbReference type="EMBL" id="KAK9530293.1"/>
    </source>
</evidence>
<dbReference type="AlphaFoldDB" id="A0AAW1F6E2"/>
<protein>
    <submittedName>
        <fullName evidence="1">Uncharacterized protein</fullName>
    </submittedName>
</protein>
<accession>A0AAW1F6E2</accession>
<reference evidence="1 2" key="1">
    <citation type="journal article" date="2024" name="Genome Biol. Evol.">
        <title>Chromosome-level genome assembly of the viviparous eelpout Zoarces viviparus.</title>
        <authorList>
            <person name="Fuhrmann N."/>
            <person name="Brasseur M.V."/>
            <person name="Bakowski C.E."/>
            <person name="Podsiadlowski L."/>
            <person name="Prost S."/>
            <person name="Krehenwinkel H."/>
            <person name="Mayer C."/>
        </authorList>
    </citation>
    <scope>NUCLEOTIDE SEQUENCE [LARGE SCALE GENOMIC DNA]</scope>
    <source>
        <strain evidence="1">NO-MEL_2022_Ind0_liver</strain>
    </source>
</reference>
<proteinExistence type="predicted"/>
<comment type="caution">
    <text evidence="1">The sequence shown here is derived from an EMBL/GenBank/DDBJ whole genome shotgun (WGS) entry which is preliminary data.</text>
</comment>
<keyword evidence="2" id="KW-1185">Reference proteome</keyword>
<sequence length="96" mass="11020">MKRPPKKVTMEDARKAHHIRWPLLSQGTSEENGMMTFIFDMWMDGSGLNFFDILGLWSSASALKQSTQLGFRRFGDLRPAPPVNHLPPLCLLIWLH</sequence>
<organism evidence="1 2">
    <name type="scientific">Zoarces viviparus</name>
    <name type="common">Viviparous eelpout</name>
    <name type="synonym">Blennius viviparus</name>
    <dbReference type="NCBI Taxonomy" id="48416"/>
    <lineage>
        <taxon>Eukaryota</taxon>
        <taxon>Metazoa</taxon>
        <taxon>Chordata</taxon>
        <taxon>Craniata</taxon>
        <taxon>Vertebrata</taxon>
        <taxon>Euteleostomi</taxon>
        <taxon>Actinopterygii</taxon>
        <taxon>Neopterygii</taxon>
        <taxon>Teleostei</taxon>
        <taxon>Neoteleostei</taxon>
        <taxon>Acanthomorphata</taxon>
        <taxon>Eupercaria</taxon>
        <taxon>Perciformes</taxon>
        <taxon>Cottioidei</taxon>
        <taxon>Zoarcales</taxon>
        <taxon>Zoarcidae</taxon>
        <taxon>Zoarcinae</taxon>
        <taxon>Zoarces</taxon>
    </lineage>
</organism>
<evidence type="ECO:0000313" key="2">
    <source>
        <dbReference type="Proteomes" id="UP001488805"/>
    </source>
</evidence>
<dbReference type="Proteomes" id="UP001488805">
    <property type="component" value="Unassembled WGS sequence"/>
</dbReference>
<gene>
    <name evidence="1" type="ORF">VZT92_011804</name>
</gene>
<dbReference type="EMBL" id="JBCEZU010000100">
    <property type="protein sequence ID" value="KAK9530293.1"/>
    <property type="molecule type" value="Genomic_DNA"/>
</dbReference>
<name>A0AAW1F6E2_ZOAVI</name>